<name>A0A2U2XC15_9FLAO</name>
<evidence type="ECO:0000313" key="4">
    <source>
        <dbReference type="Proteomes" id="UP000245370"/>
    </source>
</evidence>
<gene>
    <name evidence="3" type="ORF">DIT68_10430</name>
</gene>
<dbReference type="Pfam" id="PF18962">
    <property type="entry name" value="Por_Secre_tail"/>
    <property type="match status" value="1"/>
</dbReference>
<reference evidence="3 4" key="2">
    <citation type="submission" date="2018-05" db="EMBL/GenBank/DDBJ databases">
        <authorList>
            <person name="Lanie J.A."/>
            <person name="Ng W.-L."/>
            <person name="Kazmierczak K.M."/>
            <person name="Andrzejewski T.M."/>
            <person name="Davidsen T.M."/>
            <person name="Wayne K.J."/>
            <person name="Tettelin H."/>
            <person name="Glass J.I."/>
            <person name="Rusch D."/>
            <person name="Podicherti R."/>
            <person name="Tsui H.-C.T."/>
            <person name="Winkler M.E."/>
        </authorList>
    </citation>
    <scope>NUCLEOTIDE SEQUENCE [LARGE SCALE GENOMIC DNA]</scope>
    <source>
        <strain evidence="3 4">C305</strain>
    </source>
</reference>
<accession>A0A2U2XC15</accession>
<dbReference type="AlphaFoldDB" id="A0A2U2XC15"/>
<evidence type="ECO:0000256" key="1">
    <source>
        <dbReference type="ARBA" id="ARBA00022729"/>
    </source>
</evidence>
<dbReference type="RefSeq" id="WP_109359746.1">
    <property type="nucleotide sequence ID" value="NZ_QFRJ01000007.1"/>
</dbReference>
<proteinExistence type="predicted"/>
<dbReference type="OrthoDB" id="9805017at2"/>
<comment type="caution">
    <text evidence="3">The sequence shown here is derived from an EMBL/GenBank/DDBJ whole genome shotgun (WGS) entry which is preliminary data.</text>
</comment>
<feature type="domain" description="Secretion system C-terminal sorting" evidence="2">
    <location>
        <begin position="487"/>
        <end position="553"/>
    </location>
</feature>
<dbReference type="NCBIfam" id="TIGR02608">
    <property type="entry name" value="delta_60_rpt"/>
    <property type="match status" value="2"/>
</dbReference>
<keyword evidence="4" id="KW-1185">Reference proteome</keyword>
<dbReference type="Pfam" id="PF17164">
    <property type="entry name" value="DUF5122"/>
    <property type="match status" value="1"/>
</dbReference>
<sequence>MKNLLFLFVLFAFYGDVFICFYSNAQNPVSLDSTFGVSGKTVTTINPDGHIRNKLHTLRQTDGKFVGASTFGGYPVLTRYDVNGNLDSTWGLNGISEVYDTIDNNLIFGITELDNGQILLAGVRDYNIGNGEPDNYVIKFKTDGSVDSTFGVNGIVHHTQLNPGNFSLRSFMVMDSSIYLTGTIVNPQAHGVISFDLQTGNLNSGFGTNGFMQINLNGYFGGNFHCELYNNKIRAYFSTRFYQLTSDFEVDTSSTFGNNGFIELPCGLGIAANTGFAHGPDGFSSIIHRRTELLNDGSFLVAGIGYSCPAMNKKGMVVKYSSDGSIDSSFANNGSFVVDFRRDSSESNYINSVKMIDDNYFLVSGGVYQNTFEPSTGKVSKRFALALFDDNGNPVSSFGNLGHVYRESYFHSSDSLDWLANSFIQQDGKVVLMGFTPHYDPYDFQTNGTGFGAIDNISINLSRYTIQGISEGGGVGVNQETKNNFTIYPNPTNSILNIQSDKVIQKVSIYNYLGELVIQENGQAINQINVEQLNKGIYVIRMTGKEGNVFNGKFVKE</sequence>
<evidence type="ECO:0000313" key="3">
    <source>
        <dbReference type="EMBL" id="PWH85344.1"/>
    </source>
</evidence>
<reference evidence="3 4" key="1">
    <citation type="submission" date="2018-05" db="EMBL/GenBank/DDBJ databases">
        <title>Brumimicrobium oceani sp. nov., isolated from coastal sediment.</title>
        <authorList>
            <person name="Kou Y."/>
        </authorList>
    </citation>
    <scope>NUCLEOTIDE SEQUENCE [LARGE SCALE GENOMIC DNA]</scope>
    <source>
        <strain evidence="3 4">C305</strain>
    </source>
</reference>
<dbReference type="Proteomes" id="UP000245370">
    <property type="component" value="Unassembled WGS sequence"/>
</dbReference>
<evidence type="ECO:0000259" key="2">
    <source>
        <dbReference type="Pfam" id="PF18962"/>
    </source>
</evidence>
<dbReference type="Gene3D" id="2.80.10.50">
    <property type="match status" value="1"/>
</dbReference>
<dbReference type="EMBL" id="QFRJ01000007">
    <property type="protein sequence ID" value="PWH85344.1"/>
    <property type="molecule type" value="Genomic_DNA"/>
</dbReference>
<dbReference type="NCBIfam" id="TIGR04183">
    <property type="entry name" value="Por_Secre_tail"/>
    <property type="match status" value="1"/>
</dbReference>
<dbReference type="InterPro" id="IPR013431">
    <property type="entry name" value="Delta_60_rpt"/>
</dbReference>
<dbReference type="InterPro" id="IPR026444">
    <property type="entry name" value="Secre_tail"/>
</dbReference>
<organism evidence="3 4">
    <name type="scientific">Brumimicrobium oceani</name>
    <dbReference type="NCBI Taxonomy" id="2100725"/>
    <lineage>
        <taxon>Bacteria</taxon>
        <taxon>Pseudomonadati</taxon>
        <taxon>Bacteroidota</taxon>
        <taxon>Flavobacteriia</taxon>
        <taxon>Flavobacteriales</taxon>
        <taxon>Crocinitomicaceae</taxon>
        <taxon>Brumimicrobium</taxon>
    </lineage>
</organism>
<protein>
    <recommendedName>
        <fullName evidence="2">Secretion system C-terminal sorting domain-containing protein</fullName>
    </recommendedName>
</protein>
<keyword evidence="1" id="KW-0732">Signal</keyword>